<dbReference type="RefSeq" id="WP_167954239.1">
    <property type="nucleotide sequence ID" value="NZ_JAATJE010000001.1"/>
</dbReference>
<proteinExistence type="predicted"/>
<comment type="caution">
    <text evidence="2">The sequence shown here is derived from an EMBL/GenBank/DDBJ whole genome shotgun (WGS) entry which is preliminary data.</text>
</comment>
<evidence type="ECO:0000313" key="2">
    <source>
        <dbReference type="EMBL" id="NJC34397.1"/>
    </source>
</evidence>
<dbReference type="Proteomes" id="UP000734218">
    <property type="component" value="Unassembled WGS sequence"/>
</dbReference>
<organism evidence="2 3">
    <name type="scientific">Sphingomonas jejuensis</name>
    <dbReference type="NCBI Taxonomy" id="904715"/>
    <lineage>
        <taxon>Bacteria</taxon>
        <taxon>Pseudomonadati</taxon>
        <taxon>Pseudomonadota</taxon>
        <taxon>Alphaproteobacteria</taxon>
        <taxon>Sphingomonadales</taxon>
        <taxon>Sphingomonadaceae</taxon>
        <taxon>Sphingomonas</taxon>
    </lineage>
</organism>
<keyword evidence="3" id="KW-1185">Reference proteome</keyword>
<dbReference type="Pfam" id="PF13672">
    <property type="entry name" value="PP2C_2"/>
    <property type="match status" value="1"/>
</dbReference>
<dbReference type="InterPro" id="IPR001932">
    <property type="entry name" value="PPM-type_phosphatase-like_dom"/>
</dbReference>
<reference evidence="2 3" key="1">
    <citation type="submission" date="2020-03" db="EMBL/GenBank/DDBJ databases">
        <title>Genomic Encyclopedia of Type Strains, Phase IV (KMG-IV): sequencing the most valuable type-strain genomes for metagenomic binning, comparative biology and taxonomic classification.</title>
        <authorList>
            <person name="Goeker M."/>
        </authorList>
    </citation>
    <scope>NUCLEOTIDE SEQUENCE [LARGE SCALE GENOMIC DNA]</scope>
    <source>
        <strain evidence="2 3">DSM 27651</strain>
    </source>
</reference>
<name>A0ABX0XNT7_9SPHN</name>
<evidence type="ECO:0000313" key="3">
    <source>
        <dbReference type="Proteomes" id="UP000734218"/>
    </source>
</evidence>
<dbReference type="InterPro" id="IPR036457">
    <property type="entry name" value="PPM-type-like_dom_sf"/>
</dbReference>
<dbReference type="EMBL" id="JAATJE010000001">
    <property type="protein sequence ID" value="NJC34397.1"/>
    <property type="molecule type" value="Genomic_DNA"/>
</dbReference>
<gene>
    <name evidence="2" type="ORF">GGR88_001871</name>
</gene>
<sequence>MSPTVALSRPTPVAPRETSSFWRVAGASARGARHADAGQDNQDAFHAWTEGDCFVIAVADGHGSPIHYRSAIGAAFAVNAAAAVLADWIAARDGADAHRIPTSILDHWRTAVRAYAADNPNLLDLVTARLGGGPMVPYGATLVAAAGDGRRTVVVQIGDGDALLGFGARRIVRPLPDDGLDGERTYSLCQSDALSRFRLHIAEETPDFVSVSTDGVSKSFACREAFTYGAASVEAGALPTWLAHKADGPSRDDATFCFARLAR</sequence>
<dbReference type="Gene3D" id="3.60.40.10">
    <property type="entry name" value="PPM-type phosphatase domain"/>
    <property type="match status" value="1"/>
</dbReference>
<feature type="domain" description="PPM-type phosphatase" evidence="1">
    <location>
        <begin position="30"/>
        <end position="226"/>
    </location>
</feature>
<accession>A0ABX0XNT7</accession>
<dbReference type="SUPFAM" id="SSF81606">
    <property type="entry name" value="PP2C-like"/>
    <property type="match status" value="1"/>
</dbReference>
<evidence type="ECO:0000259" key="1">
    <source>
        <dbReference type="Pfam" id="PF13672"/>
    </source>
</evidence>
<protein>
    <recommendedName>
        <fullName evidence="1">PPM-type phosphatase domain-containing protein</fullName>
    </recommendedName>
</protein>